<evidence type="ECO:0000256" key="2">
    <source>
        <dbReference type="ARBA" id="ARBA00010982"/>
    </source>
</evidence>
<sequence length="398" mass="41423">MTSQLASGDNIVIVSAARTPVGAFNGAFADVPAHELGTIAIRAALERANVEGAEVDEVILGQVLTAGQGQNPARQAAMAAGVAMEASAWSLNQVCGSGLRAVALGMQQIALGDAKIVVAGGQESMSLAPHCQSLRKGARMGSVELIDTMIKDGLTDAFYGYHMGITAENVARAFQLSRAEQDAFALSSQHKAEAAQKARRFADEIAPVTLKSRKGETLIVQDEYIRHGATIEMMEKLRPAFDKEGTVTAGNASGINDGAAALLLMRESEAARRNLIPLARIASWATAGVDPQVMGTGPIPATRRALEKAGWRVGDLDLVEANEAFAAQACAVARELALDPDIVNVNGGAIAIGHPIGASGARIATTLLYEMKRRKAVKGLATLCIGGGMGVAICFEAL</sequence>
<dbReference type="FunFam" id="3.40.47.10:FF:000010">
    <property type="entry name" value="Acetyl-CoA acetyltransferase (Thiolase)"/>
    <property type="match status" value="1"/>
</dbReference>
<evidence type="ECO:0000259" key="10">
    <source>
        <dbReference type="Pfam" id="PF00108"/>
    </source>
</evidence>
<dbReference type="RefSeq" id="WP_189491500.1">
    <property type="nucleotide sequence ID" value="NZ_BMZO01000009.1"/>
</dbReference>
<feature type="domain" description="Thiolase C-terminal" evidence="11">
    <location>
        <begin position="277"/>
        <end position="396"/>
    </location>
</feature>
<organism evidence="12 13">
    <name type="scientific">Limoniibacter endophyticus</name>
    <dbReference type="NCBI Taxonomy" id="1565040"/>
    <lineage>
        <taxon>Bacteria</taxon>
        <taxon>Pseudomonadati</taxon>
        <taxon>Pseudomonadota</taxon>
        <taxon>Alphaproteobacteria</taxon>
        <taxon>Hyphomicrobiales</taxon>
        <taxon>Bartonellaceae</taxon>
        <taxon>Limoniibacter</taxon>
    </lineage>
</organism>
<evidence type="ECO:0000259" key="11">
    <source>
        <dbReference type="Pfam" id="PF02803"/>
    </source>
</evidence>
<dbReference type="GO" id="GO:0042619">
    <property type="term" value="P:poly-hydroxybutyrate biosynthetic process"/>
    <property type="evidence" value="ECO:0007669"/>
    <property type="project" value="UniProtKB-KW"/>
</dbReference>
<dbReference type="CDD" id="cd00751">
    <property type="entry name" value="thiolase"/>
    <property type="match status" value="1"/>
</dbReference>
<reference evidence="12" key="1">
    <citation type="journal article" date="2014" name="Int. J. Syst. Evol. Microbiol.">
        <title>Complete genome sequence of Corynebacterium casei LMG S-19264T (=DSM 44701T), isolated from a smear-ripened cheese.</title>
        <authorList>
            <consortium name="US DOE Joint Genome Institute (JGI-PGF)"/>
            <person name="Walter F."/>
            <person name="Albersmeier A."/>
            <person name="Kalinowski J."/>
            <person name="Ruckert C."/>
        </authorList>
    </citation>
    <scope>NUCLEOTIDE SEQUENCE</scope>
    <source>
        <strain evidence="12">KCTC 42097</strain>
    </source>
</reference>
<reference evidence="12" key="2">
    <citation type="submission" date="2020-09" db="EMBL/GenBank/DDBJ databases">
        <authorList>
            <person name="Sun Q."/>
            <person name="Kim S."/>
        </authorList>
    </citation>
    <scope>NUCLEOTIDE SEQUENCE</scope>
    <source>
        <strain evidence="12">KCTC 42097</strain>
    </source>
</reference>
<dbReference type="Pfam" id="PF02803">
    <property type="entry name" value="Thiolase_C"/>
    <property type="match status" value="1"/>
</dbReference>
<dbReference type="InterPro" id="IPR020615">
    <property type="entry name" value="Thiolase_acyl_enz_int_AS"/>
</dbReference>
<evidence type="ECO:0000256" key="3">
    <source>
        <dbReference type="ARBA" id="ARBA00022679"/>
    </source>
</evidence>
<feature type="domain" description="Thiolase N-terminal" evidence="10">
    <location>
        <begin position="11"/>
        <end position="268"/>
    </location>
</feature>
<dbReference type="GO" id="GO:0044281">
    <property type="term" value="P:small molecule metabolic process"/>
    <property type="evidence" value="ECO:0007669"/>
    <property type="project" value="UniProtKB-ARBA"/>
</dbReference>
<dbReference type="SUPFAM" id="SSF53901">
    <property type="entry name" value="Thiolase-like"/>
    <property type="match status" value="2"/>
</dbReference>
<evidence type="ECO:0000256" key="8">
    <source>
        <dbReference type="PIRSR" id="PIRSR000429-1"/>
    </source>
</evidence>
<dbReference type="PROSITE" id="PS00099">
    <property type="entry name" value="THIOLASE_3"/>
    <property type="match status" value="1"/>
</dbReference>
<dbReference type="EMBL" id="BMZO01000009">
    <property type="protein sequence ID" value="GHC77186.1"/>
    <property type="molecule type" value="Genomic_DNA"/>
</dbReference>
<protein>
    <recommendedName>
        <fullName evidence="7">Beta-ketothiolase</fullName>
    </recommendedName>
</protein>
<name>A0A8J3GH88_9HYPH</name>
<dbReference type="PROSITE" id="PS00098">
    <property type="entry name" value="THIOLASE_1"/>
    <property type="match status" value="1"/>
</dbReference>
<dbReference type="GO" id="GO:0003988">
    <property type="term" value="F:acetyl-CoA C-acyltransferase activity"/>
    <property type="evidence" value="ECO:0007669"/>
    <property type="project" value="UniProtKB-ARBA"/>
</dbReference>
<evidence type="ECO:0000256" key="5">
    <source>
        <dbReference type="ARBA" id="ARBA00023315"/>
    </source>
</evidence>
<dbReference type="Pfam" id="PF00108">
    <property type="entry name" value="Thiolase_N"/>
    <property type="match status" value="1"/>
</dbReference>
<dbReference type="InterPro" id="IPR016039">
    <property type="entry name" value="Thiolase-like"/>
</dbReference>
<evidence type="ECO:0000313" key="12">
    <source>
        <dbReference type="EMBL" id="GHC77186.1"/>
    </source>
</evidence>
<evidence type="ECO:0000256" key="7">
    <source>
        <dbReference type="ARBA" id="ARBA00080155"/>
    </source>
</evidence>
<keyword evidence="13" id="KW-1185">Reference proteome</keyword>
<dbReference type="PANTHER" id="PTHR18919">
    <property type="entry name" value="ACETYL-COA C-ACYLTRANSFERASE"/>
    <property type="match status" value="1"/>
</dbReference>
<proteinExistence type="inferred from homology"/>
<evidence type="ECO:0000256" key="6">
    <source>
        <dbReference type="ARBA" id="ARBA00037924"/>
    </source>
</evidence>
<dbReference type="Gene3D" id="3.40.47.10">
    <property type="match status" value="2"/>
</dbReference>
<dbReference type="InterPro" id="IPR020617">
    <property type="entry name" value="Thiolase_C"/>
</dbReference>
<dbReference type="InterPro" id="IPR020613">
    <property type="entry name" value="Thiolase_CS"/>
</dbReference>
<dbReference type="InterPro" id="IPR020616">
    <property type="entry name" value="Thiolase_N"/>
</dbReference>
<comment type="pathway">
    <text evidence="6">Metabolic intermediate biosynthesis; (R)-mevalonate biosynthesis; (R)-mevalonate from acetyl-CoA: step 1/3.</text>
</comment>
<dbReference type="PROSITE" id="PS00737">
    <property type="entry name" value="THIOLASE_2"/>
    <property type="match status" value="1"/>
</dbReference>
<dbReference type="PANTHER" id="PTHR18919:SF107">
    <property type="entry name" value="ACETYL-COA ACETYLTRANSFERASE, CYTOSOLIC"/>
    <property type="match status" value="1"/>
</dbReference>
<dbReference type="Proteomes" id="UP000641137">
    <property type="component" value="Unassembled WGS sequence"/>
</dbReference>
<evidence type="ECO:0000256" key="4">
    <source>
        <dbReference type="ARBA" id="ARBA00022752"/>
    </source>
</evidence>
<feature type="active site" description="Proton acceptor" evidence="8">
    <location>
        <position position="354"/>
    </location>
</feature>
<feature type="active site" description="Acyl-thioester intermediate" evidence="8">
    <location>
        <position position="95"/>
    </location>
</feature>
<dbReference type="PIRSF" id="PIRSF000429">
    <property type="entry name" value="Ac-CoA_Ac_transf"/>
    <property type="match status" value="1"/>
</dbReference>
<dbReference type="InterPro" id="IPR002155">
    <property type="entry name" value="Thiolase"/>
</dbReference>
<keyword evidence="5 9" id="KW-0012">Acyltransferase</keyword>
<evidence type="ECO:0000256" key="9">
    <source>
        <dbReference type="RuleBase" id="RU003557"/>
    </source>
</evidence>
<comment type="caution">
    <text evidence="12">The sequence shown here is derived from an EMBL/GenBank/DDBJ whole genome shotgun (WGS) entry which is preliminary data.</text>
</comment>
<feature type="active site" description="Proton acceptor" evidence="8">
    <location>
        <position position="384"/>
    </location>
</feature>
<comment type="similarity">
    <text evidence="2 9">Belongs to the thiolase-like superfamily. Thiolase family.</text>
</comment>
<dbReference type="NCBIfam" id="TIGR01930">
    <property type="entry name" value="AcCoA-C-Actrans"/>
    <property type="match status" value="1"/>
</dbReference>
<accession>A0A8J3GH88</accession>
<keyword evidence="3 9" id="KW-0808">Transferase</keyword>
<dbReference type="AlphaFoldDB" id="A0A8J3GH88"/>
<evidence type="ECO:0000313" key="13">
    <source>
        <dbReference type="Proteomes" id="UP000641137"/>
    </source>
</evidence>
<keyword evidence="4" id="KW-0583">PHB biosynthesis</keyword>
<dbReference type="InterPro" id="IPR020610">
    <property type="entry name" value="Thiolase_AS"/>
</dbReference>
<gene>
    <name evidence="12" type="ORF">GCM10010136_28530</name>
</gene>
<comment type="pathway">
    <text evidence="1">Biopolymer metabolism; poly-(R)-3-hydroxybutanoate biosynthesis.</text>
</comment>
<evidence type="ECO:0000256" key="1">
    <source>
        <dbReference type="ARBA" id="ARBA00004683"/>
    </source>
</evidence>